<name>A0AAN6VEP0_9PEZI</name>
<dbReference type="InterPro" id="IPR002413">
    <property type="entry name" value="V5_allergen-like"/>
</dbReference>
<protein>
    <submittedName>
        <fullName evidence="3">Protein PRY2</fullName>
    </submittedName>
</protein>
<dbReference type="SMART" id="SM00198">
    <property type="entry name" value="SCP"/>
    <property type="match status" value="1"/>
</dbReference>
<evidence type="ECO:0000259" key="2">
    <source>
        <dbReference type="SMART" id="SM00198"/>
    </source>
</evidence>
<dbReference type="InterPro" id="IPR001283">
    <property type="entry name" value="CRISP-related"/>
</dbReference>
<evidence type="ECO:0000313" key="4">
    <source>
        <dbReference type="Proteomes" id="UP001302745"/>
    </source>
</evidence>
<dbReference type="PRINTS" id="PR00838">
    <property type="entry name" value="V5ALLERGEN"/>
</dbReference>
<dbReference type="SUPFAM" id="SSF55797">
    <property type="entry name" value="PR-1-like"/>
    <property type="match status" value="1"/>
</dbReference>
<dbReference type="InterPro" id="IPR035940">
    <property type="entry name" value="CAP_sf"/>
</dbReference>
<dbReference type="InterPro" id="IPR014044">
    <property type="entry name" value="CAP_dom"/>
</dbReference>
<sequence>MRYSAILAVCGAILVVASPVLRPGSESAAAAAEPSDYPSTAVFHHNVHRLNHSASALIWSPTLARYAQTLVNTCHYGLNSSIGGGGYGQNVAMKVSTGGLEAANLAVARAISNMWYNDQVGQFPVGDYGKPTPDMSNFGKWGGYSQVVWKGTGEVGCATAFCPAGTLADGMPGWLTVCNYSPPGNYLDRFGENVMPPLGEPVVRP</sequence>
<reference evidence="3" key="1">
    <citation type="journal article" date="2023" name="Mol. Phylogenet. Evol.">
        <title>Genome-scale phylogeny and comparative genomics of the fungal order Sordariales.</title>
        <authorList>
            <person name="Hensen N."/>
            <person name="Bonometti L."/>
            <person name="Westerberg I."/>
            <person name="Brannstrom I.O."/>
            <person name="Guillou S."/>
            <person name="Cros-Aarteil S."/>
            <person name="Calhoun S."/>
            <person name="Haridas S."/>
            <person name="Kuo A."/>
            <person name="Mondo S."/>
            <person name="Pangilinan J."/>
            <person name="Riley R."/>
            <person name="LaButti K."/>
            <person name="Andreopoulos B."/>
            <person name="Lipzen A."/>
            <person name="Chen C."/>
            <person name="Yan M."/>
            <person name="Daum C."/>
            <person name="Ng V."/>
            <person name="Clum A."/>
            <person name="Steindorff A."/>
            <person name="Ohm R.A."/>
            <person name="Martin F."/>
            <person name="Silar P."/>
            <person name="Natvig D.O."/>
            <person name="Lalanne C."/>
            <person name="Gautier V."/>
            <person name="Ament-Velasquez S.L."/>
            <person name="Kruys A."/>
            <person name="Hutchinson M.I."/>
            <person name="Powell A.J."/>
            <person name="Barry K."/>
            <person name="Miller A.N."/>
            <person name="Grigoriev I.V."/>
            <person name="Debuchy R."/>
            <person name="Gladieux P."/>
            <person name="Hiltunen Thoren M."/>
            <person name="Johannesson H."/>
        </authorList>
    </citation>
    <scope>NUCLEOTIDE SEQUENCE</scope>
    <source>
        <strain evidence="3">CBS 538.74</strain>
    </source>
</reference>
<dbReference type="Gene3D" id="3.40.33.10">
    <property type="entry name" value="CAP"/>
    <property type="match status" value="1"/>
</dbReference>
<comment type="caution">
    <text evidence="3">The sequence shown here is derived from an EMBL/GenBank/DDBJ whole genome shotgun (WGS) entry which is preliminary data.</text>
</comment>
<feature type="domain" description="SCP" evidence="2">
    <location>
        <begin position="36"/>
        <end position="188"/>
    </location>
</feature>
<gene>
    <name evidence="3" type="ORF">C8A00DRAFT_18348</name>
</gene>
<organism evidence="3 4">
    <name type="scientific">Chaetomidium leptoderma</name>
    <dbReference type="NCBI Taxonomy" id="669021"/>
    <lineage>
        <taxon>Eukaryota</taxon>
        <taxon>Fungi</taxon>
        <taxon>Dikarya</taxon>
        <taxon>Ascomycota</taxon>
        <taxon>Pezizomycotina</taxon>
        <taxon>Sordariomycetes</taxon>
        <taxon>Sordariomycetidae</taxon>
        <taxon>Sordariales</taxon>
        <taxon>Chaetomiaceae</taxon>
        <taxon>Chaetomidium</taxon>
    </lineage>
</organism>
<dbReference type="Pfam" id="PF00188">
    <property type="entry name" value="CAP"/>
    <property type="match status" value="1"/>
</dbReference>
<proteinExistence type="predicted"/>
<reference evidence="3" key="2">
    <citation type="submission" date="2023-05" db="EMBL/GenBank/DDBJ databases">
        <authorList>
            <consortium name="Lawrence Berkeley National Laboratory"/>
            <person name="Steindorff A."/>
            <person name="Hensen N."/>
            <person name="Bonometti L."/>
            <person name="Westerberg I."/>
            <person name="Brannstrom I.O."/>
            <person name="Guillou S."/>
            <person name="Cros-Aarteil S."/>
            <person name="Calhoun S."/>
            <person name="Haridas S."/>
            <person name="Kuo A."/>
            <person name="Mondo S."/>
            <person name="Pangilinan J."/>
            <person name="Riley R."/>
            <person name="Labutti K."/>
            <person name="Andreopoulos B."/>
            <person name="Lipzen A."/>
            <person name="Chen C."/>
            <person name="Yanf M."/>
            <person name="Daum C."/>
            <person name="Ng V."/>
            <person name="Clum A."/>
            <person name="Ohm R."/>
            <person name="Martin F."/>
            <person name="Silar P."/>
            <person name="Natvig D."/>
            <person name="Lalanne C."/>
            <person name="Gautier V."/>
            <person name="Ament-Velasquez S.L."/>
            <person name="Kruys A."/>
            <person name="Hutchinson M.I."/>
            <person name="Powell A.J."/>
            <person name="Barry K."/>
            <person name="Miller A.N."/>
            <person name="Grigoriev I.V."/>
            <person name="Debuchy R."/>
            <person name="Gladieux P."/>
            <person name="Thoren M.H."/>
            <person name="Johannesson H."/>
        </authorList>
    </citation>
    <scope>NUCLEOTIDE SEQUENCE</scope>
    <source>
        <strain evidence="3">CBS 538.74</strain>
    </source>
</reference>
<feature type="signal peptide" evidence="1">
    <location>
        <begin position="1"/>
        <end position="17"/>
    </location>
</feature>
<keyword evidence="1" id="KW-0732">Signal</keyword>
<evidence type="ECO:0000313" key="3">
    <source>
        <dbReference type="EMBL" id="KAK4150062.1"/>
    </source>
</evidence>
<evidence type="ECO:0000256" key="1">
    <source>
        <dbReference type="SAM" id="SignalP"/>
    </source>
</evidence>
<dbReference type="FunFam" id="3.40.33.10:FF:000018">
    <property type="entry name" value="SCP-like extracellular protein, putative"/>
    <property type="match status" value="1"/>
</dbReference>
<dbReference type="PANTHER" id="PTHR10334">
    <property type="entry name" value="CYSTEINE-RICH SECRETORY PROTEIN-RELATED"/>
    <property type="match status" value="1"/>
</dbReference>
<dbReference type="EMBL" id="MU857100">
    <property type="protein sequence ID" value="KAK4150062.1"/>
    <property type="molecule type" value="Genomic_DNA"/>
</dbReference>
<dbReference type="Proteomes" id="UP001302745">
    <property type="component" value="Unassembled WGS sequence"/>
</dbReference>
<feature type="chain" id="PRO_5042869069" evidence="1">
    <location>
        <begin position="18"/>
        <end position="205"/>
    </location>
</feature>
<keyword evidence="4" id="KW-1185">Reference proteome</keyword>
<dbReference type="AlphaFoldDB" id="A0AAN6VEP0"/>
<accession>A0AAN6VEP0</accession>
<dbReference type="CDD" id="cd05380">
    <property type="entry name" value="CAP_euk"/>
    <property type="match status" value="1"/>
</dbReference>
<dbReference type="PRINTS" id="PR00837">
    <property type="entry name" value="V5TPXLIKE"/>
</dbReference>